<organism evidence="1 2">
    <name type="scientific">Halomarina salina</name>
    <dbReference type="NCBI Taxonomy" id="1872699"/>
    <lineage>
        <taxon>Archaea</taxon>
        <taxon>Methanobacteriati</taxon>
        <taxon>Methanobacteriota</taxon>
        <taxon>Stenosarchaea group</taxon>
        <taxon>Halobacteria</taxon>
        <taxon>Halobacteriales</taxon>
        <taxon>Natronomonadaceae</taxon>
        <taxon>Halomarina</taxon>
    </lineage>
</organism>
<evidence type="ECO:0000313" key="2">
    <source>
        <dbReference type="Proteomes" id="UP001596099"/>
    </source>
</evidence>
<proteinExistence type="predicted"/>
<evidence type="ECO:0008006" key="3">
    <source>
        <dbReference type="Google" id="ProtNLM"/>
    </source>
</evidence>
<reference evidence="1 2" key="1">
    <citation type="journal article" date="2019" name="Int. J. Syst. Evol. Microbiol.">
        <title>The Global Catalogue of Microorganisms (GCM) 10K type strain sequencing project: providing services to taxonomists for standard genome sequencing and annotation.</title>
        <authorList>
            <consortium name="The Broad Institute Genomics Platform"/>
            <consortium name="The Broad Institute Genome Sequencing Center for Infectious Disease"/>
            <person name="Wu L."/>
            <person name="Ma J."/>
        </authorList>
    </citation>
    <scope>NUCLEOTIDE SEQUENCE [LARGE SCALE GENOMIC DNA]</scope>
    <source>
        <strain evidence="1 2">CGMCC 1.12543</strain>
    </source>
</reference>
<dbReference type="Proteomes" id="UP001596099">
    <property type="component" value="Unassembled WGS sequence"/>
</dbReference>
<accession>A0ABD5RK37</accession>
<name>A0ABD5RK37_9EURY</name>
<sequence>MPYVSFAAAAGWPRWATLVREEARNVVDYLDDTTDADWQFWDFGRLGVAPAEFVDTEHSFIERAMSWLDEHRSLTAEENVLIAHDVAQWGYGQSDTYVTDDGEWTRGALVYADPFSVGSWEVRGMTWHEAGHAYGASHADGDFRVDANGCYTELTPMCWSYLLEPNDGWFWTQEASTTWEGSDEPPERFANGLQNREHQFDDPVHHADRYSRYTREKVANWLDSRED</sequence>
<evidence type="ECO:0000313" key="1">
    <source>
        <dbReference type="EMBL" id="MFC5970957.1"/>
    </source>
</evidence>
<gene>
    <name evidence="1" type="ORF">ACFPYI_06385</name>
</gene>
<dbReference type="EMBL" id="JBHSQH010000001">
    <property type="protein sequence ID" value="MFC5970957.1"/>
    <property type="molecule type" value="Genomic_DNA"/>
</dbReference>
<dbReference type="AlphaFoldDB" id="A0ABD5RK37"/>
<keyword evidence="2" id="KW-1185">Reference proteome</keyword>
<comment type="caution">
    <text evidence="1">The sequence shown here is derived from an EMBL/GenBank/DDBJ whole genome shotgun (WGS) entry which is preliminary data.</text>
</comment>
<protein>
    <recommendedName>
        <fullName evidence="3">Metallo-peptidase family M12B Reprolysin-like</fullName>
    </recommendedName>
</protein>
<dbReference type="RefSeq" id="WP_247413871.1">
    <property type="nucleotide sequence ID" value="NZ_JALLGW010000001.1"/>
</dbReference>